<dbReference type="Proteomes" id="UP000094056">
    <property type="component" value="Unassembled WGS sequence"/>
</dbReference>
<evidence type="ECO:0000256" key="1">
    <source>
        <dbReference type="ARBA" id="ARBA00022676"/>
    </source>
</evidence>
<dbReference type="Pfam" id="PF01075">
    <property type="entry name" value="Glyco_transf_9"/>
    <property type="match status" value="1"/>
</dbReference>
<dbReference type="GO" id="GO:0009244">
    <property type="term" value="P:lipopolysaccharide core region biosynthetic process"/>
    <property type="evidence" value="ECO:0007669"/>
    <property type="project" value="TreeGrafter"/>
</dbReference>
<dbReference type="CDD" id="cd03789">
    <property type="entry name" value="GT9_LPS_heptosyltransferase"/>
    <property type="match status" value="1"/>
</dbReference>
<evidence type="ECO:0000256" key="2">
    <source>
        <dbReference type="ARBA" id="ARBA00022679"/>
    </source>
</evidence>
<dbReference type="AlphaFoldDB" id="A0A1E3XG31"/>
<gene>
    <name evidence="3" type="ORF">SCARUB_00322</name>
</gene>
<proteinExistence type="predicted"/>
<keyword evidence="1" id="KW-0328">Glycosyltransferase</keyword>
<dbReference type="GO" id="GO:0005829">
    <property type="term" value="C:cytosol"/>
    <property type="evidence" value="ECO:0007669"/>
    <property type="project" value="TreeGrafter"/>
</dbReference>
<sequence>MPDLTRKKDLEPLFLHQKIIVGTFGLSLRILGLLGWRGKPVSKERVDEVTNILKKGYQSIASGLVRAADRGLVCVGPQWVFEVLKAIGIRLYGFNFLGLIIINPEIYNEFDENKSIELKKTIIHEAGVISHKSHDECRYLENIVPNSVKDNAHFFSKGTESRYKGEIQSKWIETAHNYVQKKSFFVRSIMFFLEISIIRPLIELFNNKSRFNTQGVRRILVNANSGIGDVIMQTPTIERLCQKFPQAKIYVLVNAETFEILKYNPNISETILVPKIVNDLPRFGQIPFFSFNTFRNLYLVISSIMKVFFKRIDLCVMDVKTSGIKGRLIAFLGNTKYRVGDLTLNSDLYFLNNENSNSAPGCHNILKNLAVLKKTSLIDVDDNDLECNQHPRIYITVEDRYVISEFLERNGLSDKRFILGIHPGSAGGRNIFKRWPEHKFVDLGIKLKSEFPDISIVVFAGPDEVIQARDIAKCINKTIVAEGMTILQNAALIERCDLLISNDSGLTHIASAVDTPVVGIYGPTDPDEIGPWGDIHSIVRTSLSCRNCYNHRYLEACNEAVWCLNNFLEVDEVFEVVRRKILTQLSENDLTSRQKDHILLNP</sequence>
<dbReference type="InterPro" id="IPR051199">
    <property type="entry name" value="LPS_LOS_Heptosyltrfase"/>
</dbReference>
<dbReference type="PANTHER" id="PTHR30160:SF7">
    <property type="entry name" value="ADP-HEPTOSE--LPS HEPTOSYLTRANSFERASE 2"/>
    <property type="match status" value="1"/>
</dbReference>
<dbReference type="InterPro" id="IPR002201">
    <property type="entry name" value="Glyco_trans_9"/>
</dbReference>
<dbReference type="PANTHER" id="PTHR30160">
    <property type="entry name" value="TETRAACYLDISACCHARIDE 4'-KINASE-RELATED"/>
    <property type="match status" value="1"/>
</dbReference>
<comment type="caution">
    <text evidence="3">The sequence shown here is derived from an EMBL/GenBank/DDBJ whole genome shotgun (WGS) entry which is preliminary data.</text>
</comment>
<accession>A0A1E3XG31</accession>
<dbReference type="EMBL" id="MAYW01000004">
    <property type="protein sequence ID" value="ODS34587.1"/>
    <property type="molecule type" value="Genomic_DNA"/>
</dbReference>
<protein>
    <submittedName>
        <fullName evidence="3">Putative heptosyltransferase</fullName>
    </submittedName>
</protein>
<name>A0A1E3XG31_9BACT</name>
<reference evidence="3 4" key="1">
    <citation type="submission" date="2016-07" db="EMBL/GenBank/DDBJ databases">
        <title>Draft genome of Scalindua rubra, obtained from a brine-seawater interface in the Red Sea, sheds light on salt adaptation in anammox bacteria.</title>
        <authorList>
            <person name="Speth D.R."/>
            <person name="Lagkouvardos I."/>
            <person name="Wang Y."/>
            <person name="Qian P.-Y."/>
            <person name="Dutilh B.E."/>
            <person name="Jetten M.S."/>
        </authorList>
    </citation>
    <scope>NUCLEOTIDE SEQUENCE [LARGE SCALE GENOMIC DNA]</scope>
    <source>
        <strain evidence="3">BSI-1</strain>
    </source>
</reference>
<keyword evidence="2 3" id="KW-0808">Transferase</keyword>
<dbReference type="GO" id="GO:0008713">
    <property type="term" value="F:ADP-heptose-lipopolysaccharide heptosyltransferase activity"/>
    <property type="evidence" value="ECO:0007669"/>
    <property type="project" value="TreeGrafter"/>
</dbReference>
<dbReference type="Gene3D" id="3.40.50.2000">
    <property type="entry name" value="Glycogen Phosphorylase B"/>
    <property type="match status" value="2"/>
</dbReference>
<evidence type="ECO:0000313" key="3">
    <source>
        <dbReference type="EMBL" id="ODS34587.1"/>
    </source>
</evidence>
<organism evidence="3 4">
    <name type="scientific">Candidatus Scalindua rubra</name>
    <dbReference type="NCBI Taxonomy" id="1872076"/>
    <lineage>
        <taxon>Bacteria</taxon>
        <taxon>Pseudomonadati</taxon>
        <taxon>Planctomycetota</taxon>
        <taxon>Candidatus Brocadiia</taxon>
        <taxon>Candidatus Brocadiales</taxon>
        <taxon>Candidatus Scalinduaceae</taxon>
        <taxon>Candidatus Scalindua</taxon>
    </lineage>
</organism>
<dbReference type="SUPFAM" id="SSF53756">
    <property type="entry name" value="UDP-Glycosyltransferase/glycogen phosphorylase"/>
    <property type="match status" value="1"/>
</dbReference>
<evidence type="ECO:0000313" key="4">
    <source>
        <dbReference type="Proteomes" id="UP000094056"/>
    </source>
</evidence>